<comment type="caution">
    <text evidence="3">The sequence shown here is derived from an EMBL/GenBank/DDBJ whole genome shotgun (WGS) entry which is preliminary data.</text>
</comment>
<evidence type="ECO:0008006" key="5">
    <source>
        <dbReference type="Google" id="ProtNLM"/>
    </source>
</evidence>
<dbReference type="PROSITE" id="PS51257">
    <property type="entry name" value="PROKAR_LIPOPROTEIN"/>
    <property type="match status" value="1"/>
</dbReference>
<dbReference type="RefSeq" id="WP_203862486.1">
    <property type="nucleotide sequence ID" value="NZ_BAAAZQ010000035.1"/>
</dbReference>
<reference evidence="3 4" key="1">
    <citation type="submission" date="2021-01" db="EMBL/GenBank/DDBJ databases">
        <title>Whole genome shotgun sequence of Plantactinospora mayteni NBRC 109088.</title>
        <authorList>
            <person name="Komaki H."/>
            <person name="Tamura T."/>
        </authorList>
    </citation>
    <scope>NUCLEOTIDE SEQUENCE [LARGE SCALE GENOMIC DNA]</scope>
    <source>
        <strain evidence="3 4">NBRC 109088</strain>
    </source>
</reference>
<evidence type="ECO:0000256" key="2">
    <source>
        <dbReference type="SAM" id="SignalP"/>
    </source>
</evidence>
<evidence type="ECO:0000313" key="4">
    <source>
        <dbReference type="Proteomes" id="UP000621500"/>
    </source>
</evidence>
<feature type="chain" id="PRO_5047282704" description="Peptidylprolyl isomerase" evidence="2">
    <location>
        <begin position="20"/>
        <end position="82"/>
    </location>
</feature>
<feature type="region of interest" description="Disordered" evidence="1">
    <location>
        <begin position="27"/>
        <end position="48"/>
    </location>
</feature>
<sequence length="82" mass="8493">MTPFRIAFAAGAAMLPLLAACGANPNPTSGPEAGVTVSPAPQSSTEPDMARTRVRFTAGDGEIIVRIADNPTSRDFVSICCR</sequence>
<evidence type="ECO:0000313" key="3">
    <source>
        <dbReference type="EMBL" id="GIH01210.1"/>
    </source>
</evidence>
<feature type="signal peptide" evidence="2">
    <location>
        <begin position="1"/>
        <end position="19"/>
    </location>
</feature>
<gene>
    <name evidence="3" type="ORF">Pma05_77820</name>
</gene>
<evidence type="ECO:0000256" key="1">
    <source>
        <dbReference type="SAM" id="MobiDB-lite"/>
    </source>
</evidence>
<dbReference type="Proteomes" id="UP000621500">
    <property type="component" value="Unassembled WGS sequence"/>
</dbReference>
<accession>A0ABQ4F2Y1</accession>
<protein>
    <recommendedName>
        <fullName evidence="5">Peptidylprolyl isomerase</fullName>
    </recommendedName>
</protein>
<name>A0ABQ4F2Y1_9ACTN</name>
<proteinExistence type="predicted"/>
<dbReference type="EMBL" id="BONX01000065">
    <property type="protein sequence ID" value="GIH01210.1"/>
    <property type="molecule type" value="Genomic_DNA"/>
</dbReference>
<keyword evidence="2" id="KW-0732">Signal</keyword>
<organism evidence="3 4">
    <name type="scientific">Plantactinospora mayteni</name>
    <dbReference type="NCBI Taxonomy" id="566021"/>
    <lineage>
        <taxon>Bacteria</taxon>
        <taxon>Bacillati</taxon>
        <taxon>Actinomycetota</taxon>
        <taxon>Actinomycetes</taxon>
        <taxon>Micromonosporales</taxon>
        <taxon>Micromonosporaceae</taxon>
        <taxon>Plantactinospora</taxon>
    </lineage>
</organism>
<keyword evidence="4" id="KW-1185">Reference proteome</keyword>